<gene>
    <name evidence="2" type="ORF">F2Q68_00002141</name>
</gene>
<keyword evidence="1" id="KW-1133">Transmembrane helix</keyword>
<dbReference type="EMBL" id="QGKW02001660">
    <property type="protein sequence ID" value="KAF2580367.1"/>
    <property type="molecule type" value="Genomic_DNA"/>
</dbReference>
<accession>A0A8S9JG82</accession>
<sequence>MAAASMDQFLHWNFSSHSDLHILWCMIGLHTHILLLLCGHRVWLHVTSPIKFDFNSVGALMLRLRIYLTNQANNRSVLNVSFLSSAFIMLNLE</sequence>
<evidence type="ECO:0000313" key="3">
    <source>
        <dbReference type="Proteomes" id="UP000712281"/>
    </source>
</evidence>
<keyword evidence="1" id="KW-0812">Transmembrane</keyword>
<feature type="transmembrane region" description="Helical" evidence="1">
    <location>
        <begin position="20"/>
        <end position="38"/>
    </location>
</feature>
<reference evidence="2" key="1">
    <citation type="submission" date="2019-12" db="EMBL/GenBank/DDBJ databases">
        <title>Genome sequencing and annotation of Brassica cretica.</title>
        <authorList>
            <person name="Studholme D.J."/>
            <person name="Sarris P.F."/>
        </authorList>
    </citation>
    <scope>NUCLEOTIDE SEQUENCE</scope>
    <source>
        <strain evidence="2">PFS-001/15</strain>
        <tissue evidence="2">Leaf</tissue>
    </source>
</reference>
<name>A0A8S9JG82_BRACR</name>
<evidence type="ECO:0000256" key="1">
    <source>
        <dbReference type="SAM" id="Phobius"/>
    </source>
</evidence>
<dbReference type="Proteomes" id="UP000712281">
    <property type="component" value="Unassembled WGS sequence"/>
</dbReference>
<protein>
    <submittedName>
        <fullName evidence="2">Uncharacterized protein</fullName>
    </submittedName>
</protein>
<evidence type="ECO:0000313" key="2">
    <source>
        <dbReference type="EMBL" id="KAF2580367.1"/>
    </source>
</evidence>
<organism evidence="2 3">
    <name type="scientific">Brassica cretica</name>
    <name type="common">Mustard</name>
    <dbReference type="NCBI Taxonomy" id="69181"/>
    <lineage>
        <taxon>Eukaryota</taxon>
        <taxon>Viridiplantae</taxon>
        <taxon>Streptophyta</taxon>
        <taxon>Embryophyta</taxon>
        <taxon>Tracheophyta</taxon>
        <taxon>Spermatophyta</taxon>
        <taxon>Magnoliopsida</taxon>
        <taxon>eudicotyledons</taxon>
        <taxon>Gunneridae</taxon>
        <taxon>Pentapetalae</taxon>
        <taxon>rosids</taxon>
        <taxon>malvids</taxon>
        <taxon>Brassicales</taxon>
        <taxon>Brassicaceae</taxon>
        <taxon>Brassiceae</taxon>
        <taxon>Brassica</taxon>
    </lineage>
</organism>
<dbReference type="AlphaFoldDB" id="A0A8S9JG82"/>
<proteinExistence type="predicted"/>
<comment type="caution">
    <text evidence="2">The sequence shown here is derived from an EMBL/GenBank/DDBJ whole genome shotgun (WGS) entry which is preliminary data.</text>
</comment>
<keyword evidence="1" id="KW-0472">Membrane</keyword>